<dbReference type="Proteomes" id="UP000595847">
    <property type="component" value="Chromosome"/>
</dbReference>
<gene>
    <name evidence="1" type="ORF">JD108_10695</name>
    <name evidence="2" type="ORF">KDJ56_10385</name>
</gene>
<reference evidence="2" key="2">
    <citation type="submission" date="2021-04" db="EMBL/GenBank/DDBJ databases">
        <title>Brevibacillus composti FJAT-54423, complete genome.</title>
        <authorList>
            <person name="Tang R."/>
        </authorList>
    </citation>
    <scope>NUCLEOTIDE SEQUENCE</scope>
    <source>
        <strain evidence="2">FJAT-54424</strain>
    </source>
</reference>
<proteinExistence type="predicted"/>
<organism evidence="1 3">
    <name type="scientific">Brevibacillus composti</name>
    <dbReference type="NCBI Taxonomy" id="2796470"/>
    <lineage>
        <taxon>Bacteria</taxon>
        <taxon>Bacillati</taxon>
        <taxon>Bacillota</taxon>
        <taxon>Bacilli</taxon>
        <taxon>Bacillales</taxon>
        <taxon>Paenibacillaceae</taxon>
        <taxon>Brevibacillus</taxon>
    </lineage>
</organism>
<evidence type="ECO:0000313" key="4">
    <source>
        <dbReference type="Proteomes" id="UP000677234"/>
    </source>
</evidence>
<dbReference type="EMBL" id="CP066308">
    <property type="protein sequence ID" value="QQE76286.1"/>
    <property type="molecule type" value="Genomic_DNA"/>
</dbReference>
<sequence>MSDQDIQIIDFEEMLRFVERRLAEAGRYVQRDAIIMILEAEEAFLKEKGIIQEVEQ</sequence>
<accession>A0A7T5EPC6</accession>
<evidence type="ECO:0000313" key="2">
    <source>
        <dbReference type="EMBL" id="QUO43314.1"/>
    </source>
</evidence>
<dbReference type="RefSeq" id="WP_198829789.1">
    <property type="nucleotide sequence ID" value="NZ_CP066308.1"/>
</dbReference>
<dbReference type="AlphaFoldDB" id="A0A7T5EPC6"/>
<evidence type="ECO:0000313" key="1">
    <source>
        <dbReference type="EMBL" id="QQE76286.1"/>
    </source>
</evidence>
<evidence type="ECO:0000313" key="3">
    <source>
        <dbReference type="Proteomes" id="UP000595847"/>
    </source>
</evidence>
<reference evidence="1 3" key="1">
    <citation type="submission" date="2020-12" db="EMBL/GenBank/DDBJ databases">
        <title>strain FJAT-54423T represents a novel species of the genus Brevibacillus.</title>
        <authorList>
            <person name="Tang R."/>
        </authorList>
    </citation>
    <scope>NUCLEOTIDE SEQUENCE [LARGE SCALE GENOMIC DNA]</scope>
    <source>
        <strain evidence="1 3">FJAT-54423</strain>
    </source>
</reference>
<keyword evidence="4" id="KW-1185">Reference proteome</keyword>
<name>A0A7T5EPC6_9BACL</name>
<protein>
    <submittedName>
        <fullName evidence="1">Uncharacterized protein</fullName>
    </submittedName>
</protein>
<dbReference type="KEGG" id="bcop:JD108_10695"/>
<dbReference type="Proteomes" id="UP000677234">
    <property type="component" value="Chromosome"/>
</dbReference>
<dbReference type="EMBL" id="CP073708">
    <property type="protein sequence ID" value="QUO43314.1"/>
    <property type="molecule type" value="Genomic_DNA"/>
</dbReference>